<dbReference type="EMBL" id="NARP01000023">
    <property type="protein sequence ID" value="OTP98917.1"/>
    <property type="molecule type" value="Genomic_DNA"/>
</dbReference>
<feature type="transmembrane region" description="Helical" evidence="1">
    <location>
        <begin position="7"/>
        <end position="26"/>
    </location>
</feature>
<dbReference type="Proteomes" id="UP000194800">
    <property type="component" value="Unassembled WGS sequence"/>
</dbReference>
<organism evidence="2 5">
    <name type="scientific">Gilliamella apicola</name>
    <dbReference type="NCBI Taxonomy" id="1196095"/>
    <lineage>
        <taxon>Bacteria</taxon>
        <taxon>Pseudomonadati</taxon>
        <taxon>Pseudomonadota</taxon>
        <taxon>Gammaproteobacteria</taxon>
        <taxon>Orbales</taxon>
        <taxon>Orbaceae</taxon>
        <taxon>Gilliamella</taxon>
    </lineage>
</organism>
<evidence type="ECO:0000313" key="4">
    <source>
        <dbReference type="Proteomes" id="UP000194800"/>
    </source>
</evidence>
<reference evidence="4 5" key="1">
    <citation type="submission" date="2017-03" db="EMBL/GenBank/DDBJ databases">
        <title>Comparative genomics of honeybee gut symbionts reveal geographically distinct and subgroup specific antibiotic resistance.</title>
        <authorList>
            <person name="Ludvigsen J."/>
            <person name="Porcellato D."/>
            <person name="Labee-Lund T.M."/>
            <person name="Amdam G.V."/>
            <person name="Rudi K."/>
        </authorList>
    </citation>
    <scope>NUCLEOTIDE SEQUENCE [LARGE SCALE GENOMIC DNA]</scope>
    <source>
        <strain evidence="2 5">A-7-12</strain>
        <strain evidence="3 4">A-9-12</strain>
    </source>
</reference>
<dbReference type="Proteomes" id="UP000194977">
    <property type="component" value="Unassembled WGS sequence"/>
</dbReference>
<comment type="caution">
    <text evidence="2">The sequence shown here is derived from an EMBL/GenBank/DDBJ whole genome shotgun (WGS) entry which is preliminary data.</text>
</comment>
<evidence type="ECO:0000313" key="2">
    <source>
        <dbReference type="EMBL" id="OTP98917.1"/>
    </source>
</evidence>
<evidence type="ECO:0000256" key="1">
    <source>
        <dbReference type="SAM" id="Phobius"/>
    </source>
</evidence>
<dbReference type="AlphaFoldDB" id="A0A242NG38"/>
<keyword evidence="1" id="KW-0472">Membrane</keyword>
<accession>A0A242NG38</accession>
<feature type="transmembrane region" description="Helical" evidence="1">
    <location>
        <begin position="38"/>
        <end position="60"/>
    </location>
</feature>
<keyword evidence="1" id="KW-0812">Transmembrane</keyword>
<protein>
    <submittedName>
        <fullName evidence="2">Uncharacterized protein</fullName>
    </submittedName>
</protein>
<dbReference type="EMBL" id="NART01000103">
    <property type="protein sequence ID" value="OTQ08173.1"/>
    <property type="molecule type" value="Genomic_DNA"/>
</dbReference>
<keyword evidence="1" id="KW-1133">Transmembrane helix</keyword>
<sequence>MKKVLTIKLFLVVSVLVFIVTSLIAYLNNAFMFEFVSYLKLISLITIFVCLSIFIIKLIYHDKWLLKKLVKPNVIKTVRNNEKSYEYLDYRMNQGVALIWEGDAIFANFKLPGDNKNFSGYIKQLCLKEDGNFYLSVANGHKIEQIVFNELTSSIKITINATYYNFKSLCKDMLKLELNKIFKFADHVRKQLSLNEKYIFTFDPPTKVFLTVNNNKELFEIEKYYIFQNNDKAIQMKSVSKQKSALAPIENIKAKIEFENGEKIDIKKWLEYLCVMTDIN</sequence>
<name>A0A242NG38_9GAMM</name>
<dbReference type="OrthoDB" id="7067499at2"/>
<gene>
    <name evidence="3" type="ORF">B6C91_13170</name>
    <name evidence="2" type="ORF">B6D08_09175</name>
</gene>
<evidence type="ECO:0000313" key="3">
    <source>
        <dbReference type="EMBL" id="OTQ08173.1"/>
    </source>
</evidence>
<evidence type="ECO:0000313" key="5">
    <source>
        <dbReference type="Proteomes" id="UP000194977"/>
    </source>
</evidence>
<dbReference type="RefSeq" id="WP_086301168.1">
    <property type="nucleotide sequence ID" value="NZ_MZNE01000027.1"/>
</dbReference>
<keyword evidence="4" id="KW-1185">Reference proteome</keyword>
<proteinExistence type="predicted"/>